<dbReference type="RefSeq" id="WP_267533906.1">
    <property type="nucleotide sequence ID" value="NZ_JAPNKA010000001.1"/>
</dbReference>
<keyword evidence="4" id="KW-1185">Reference proteome</keyword>
<dbReference type="EMBL" id="JAPNKA010000001">
    <property type="protein sequence ID" value="MCY1074954.1"/>
    <property type="molecule type" value="Genomic_DNA"/>
</dbReference>
<dbReference type="Proteomes" id="UP001207654">
    <property type="component" value="Unassembled WGS sequence"/>
</dbReference>
<feature type="region of interest" description="Disordered" evidence="1">
    <location>
        <begin position="323"/>
        <end position="348"/>
    </location>
</feature>
<evidence type="ECO:0000313" key="3">
    <source>
        <dbReference type="EMBL" id="MCY1074954.1"/>
    </source>
</evidence>
<accession>A0ABT3ZZW9</accession>
<evidence type="ECO:0000256" key="1">
    <source>
        <dbReference type="SAM" id="MobiDB-lite"/>
    </source>
</evidence>
<sequence>MAAGCTHRPGEGAGRSAGPRGFNAIPGLYGFRHRVARLSADERQWAERLGERLWSATGTGRTHTEEALLGQVGVQASPDSLPFFRAALEANRERDPFQRQRRRIAVASVAFIARQTGDAAAHAQLDAWLVHPDVTVRTEATVLYGSIHLREDGRLDEAALAPLKRVADEDRAFAPRFLARGWLHTAGIPVPVEPPDGVYAFKASLGRTSRTVELTAAQSLDQLASAILNAFGWDHDHLYEFALTGDLQDHRFIYPDRDYDQAPFDFDWTADEASEEEQPPDSPEPLHLPLGAFGLTRGHEFIFRYDFGDDHRFRVTVADVQENRSPRAKYPRVVAKTGKAPKQYPSDA</sequence>
<name>A0ABT3ZZW9_9BACT</name>
<evidence type="ECO:0000259" key="2">
    <source>
        <dbReference type="Pfam" id="PF07929"/>
    </source>
</evidence>
<feature type="domain" description="Plasmid pRiA4b Orf3-like" evidence="2">
    <location>
        <begin position="209"/>
        <end position="342"/>
    </location>
</feature>
<gene>
    <name evidence="3" type="ORF">OV287_10665</name>
</gene>
<dbReference type="SUPFAM" id="SSF159941">
    <property type="entry name" value="MM3350-like"/>
    <property type="match status" value="1"/>
</dbReference>
<evidence type="ECO:0000313" key="4">
    <source>
        <dbReference type="Proteomes" id="UP001207654"/>
    </source>
</evidence>
<reference evidence="3 4" key="1">
    <citation type="submission" date="2022-11" db="EMBL/GenBank/DDBJ databases">
        <title>Minimal conservation of predation-associated metabolite biosynthetic gene clusters underscores biosynthetic potential of Myxococcota including descriptions for ten novel species: Archangium lansinium sp. nov., Myxococcus landrumus sp. nov., Nannocystis bai.</title>
        <authorList>
            <person name="Ahearne A."/>
            <person name="Stevens C."/>
            <person name="Phillips K."/>
        </authorList>
    </citation>
    <scope>NUCLEOTIDE SEQUENCE [LARGE SCALE GENOMIC DNA]</scope>
    <source>
        <strain evidence="3 4">MIWBW</strain>
    </source>
</reference>
<dbReference type="Gene3D" id="3.10.290.30">
    <property type="entry name" value="MM3350-like"/>
    <property type="match status" value="1"/>
</dbReference>
<dbReference type="Pfam" id="PF07929">
    <property type="entry name" value="PRiA4_ORF3"/>
    <property type="match status" value="1"/>
</dbReference>
<proteinExistence type="predicted"/>
<dbReference type="InterPro" id="IPR024047">
    <property type="entry name" value="MM3350-like_sf"/>
</dbReference>
<comment type="caution">
    <text evidence="3">The sequence shown here is derived from an EMBL/GenBank/DDBJ whole genome shotgun (WGS) entry which is preliminary data.</text>
</comment>
<protein>
    <recommendedName>
        <fullName evidence="2">Plasmid pRiA4b Orf3-like domain-containing protein</fullName>
    </recommendedName>
</protein>
<dbReference type="InterPro" id="IPR012912">
    <property type="entry name" value="Plasmid_pRiA4b_Orf3-like"/>
</dbReference>
<organism evidence="3 4">
    <name type="scientific">Archangium lansingense</name>
    <dbReference type="NCBI Taxonomy" id="2995310"/>
    <lineage>
        <taxon>Bacteria</taxon>
        <taxon>Pseudomonadati</taxon>
        <taxon>Myxococcota</taxon>
        <taxon>Myxococcia</taxon>
        <taxon>Myxococcales</taxon>
        <taxon>Cystobacterineae</taxon>
        <taxon>Archangiaceae</taxon>
        <taxon>Archangium</taxon>
    </lineage>
</organism>